<proteinExistence type="predicted"/>
<keyword evidence="2" id="KW-1133">Transmembrane helix</keyword>
<dbReference type="AlphaFoldDB" id="A0A1T3P2M8"/>
<feature type="compositionally biased region" description="Low complexity" evidence="1">
    <location>
        <begin position="22"/>
        <end position="40"/>
    </location>
</feature>
<feature type="region of interest" description="Disordered" evidence="1">
    <location>
        <begin position="1"/>
        <end position="41"/>
    </location>
</feature>
<sequence length="239" mass="24199">MTDARTEAGAARRGTETDDRSPGGAPTAEAAEPEAGAAEPVDVAVRERKAARRELTAAVLLVLAGAAVVLSVAGRTWAEGTALVHGSHIAVHASGNTINKATSALALLGLAGGLAILATRTVGRTLIGALIALAGAGVTVLAVQGARDTSAVDGEAAKKAAVEGVRAVDVSHAVWPWFAAVGGVLIVLAGLFVVVRGRRWPGMSNRYEAPAGRGAEVRRGTATNADLWNALDRGEDPTR</sequence>
<evidence type="ECO:0000256" key="2">
    <source>
        <dbReference type="SAM" id="Phobius"/>
    </source>
</evidence>
<evidence type="ECO:0000256" key="1">
    <source>
        <dbReference type="SAM" id="MobiDB-lite"/>
    </source>
</evidence>
<dbReference type="Pfam" id="PF09534">
    <property type="entry name" value="Trp_oprn_chp"/>
    <property type="match status" value="1"/>
</dbReference>
<dbReference type="OrthoDB" id="3712369at2"/>
<keyword evidence="2" id="KW-0472">Membrane</keyword>
<reference evidence="3 4" key="1">
    <citation type="submission" date="2017-03" db="EMBL/GenBank/DDBJ databases">
        <title>Draft genome sequence of Streptomyces scabrisporus NF3, endophyte isolated from Amphipterygium adstringens.</title>
        <authorList>
            <person name="Vazquez M."/>
            <person name="Ceapa C.D."/>
            <person name="Rodriguez Luna D."/>
            <person name="Sanchez Esquivel S."/>
        </authorList>
    </citation>
    <scope>NUCLEOTIDE SEQUENCE [LARGE SCALE GENOMIC DNA]</scope>
    <source>
        <strain evidence="3 4">NF3</strain>
    </source>
</reference>
<gene>
    <name evidence="3" type="ORF">B4N89_22470</name>
</gene>
<dbReference type="NCBIfam" id="TIGR02234">
    <property type="entry name" value="trp_oprn_chp"/>
    <property type="match status" value="1"/>
</dbReference>
<feature type="transmembrane region" description="Helical" evidence="2">
    <location>
        <begin position="55"/>
        <end position="78"/>
    </location>
</feature>
<keyword evidence="2" id="KW-0812">Transmembrane</keyword>
<organism evidence="3 4">
    <name type="scientific">Embleya scabrispora</name>
    <dbReference type="NCBI Taxonomy" id="159449"/>
    <lineage>
        <taxon>Bacteria</taxon>
        <taxon>Bacillati</taxon>
        <taxon>Actinomycetota</taxon>
        <taxon>Actinomycetes</taxon>
        <taxon>Kitasatosporales</taxon>
        <taxon>Streptomycetaceae</taxon>
        <taxon>Embleya</taxon>
    </lineage>
</organism>
<feature type="transmembrane region" description="Helical" evidence="2">
    <location>
        <begin position="98"/>
        <end position="118"/>
    </location>
</feature>
<evidence type="ECO:0008006" key="5">
    <source>
        <dbReference type="Google" id="ProtNLM"/>
    </source>
</evidence>
<evidence type="ECO:0000313" key="4">
    <source>
        <dbReference type="Proteomes" id="UP000190037"/>
    </source>
</evidence>
<protein>
    <recommendedName>
        <fullName evidence="5">TIGR02234 family membrane protein</fullName>
    </recommendedName>
</protein>
<accession>A0A1T3P2M8</accession>
<name>A0A1T3P2M8_9ACTN</name>
<dbReference type="STRING" id="159449.B4N89_22470"/>
<dbReference type="InterPro" id="IPR011746">
    <property type="entry name" value="Trp_synth-assoc_CHP"/>
</dbReference>
<feature type="transmembrane region" description="Helical" evidence="2">
    <location>
        <begin position="174"/>
        <end position="195"/>
    </location>
</feature>
<comment type="caution">
    <text evidence="3">The sequence shown here is derived from an EMBL/GenBank/DDBJ whole genome shotgun (WGS) entry which is preliminary data.</text>
</comment>
<dbReference type="Proteomes" id="UP000190037">
    <property type="component" value="Unassembled WGS sequence"/>
</dbReference>
<keyword evidence="4" id="KW-1185">Reference proteome</keyword>
<feature type="transmembrane region" description="Helical" evidence="2">
    <location>
        <begin position="125"/>
        <end position="143"/>
    </location>
</feature>
<evidence type="ECO:0000313" key="3">
    <source>
        <dbReference type="EMBL" id="OPC83333.1"/>
    </source>
</evidence>
<dbReference type="EMBL" id="MWQN01000001">
    <property type="protein sequence ID" value="OPC83333.1"/>
    <property type="molecule type" value="Genomic_DNA"/>
</dbReference>
<dbReference type="RefSeq" id="WP_078977627.1">
    <property type="nucleotide sequence ID" value="NZ_MWQN01000001.1"/>
</dbReference>
<dbReference type="InterPro" id="IPR019051">
    <property type="entry name" value="Trp_biosyn_TM_oprn/chp"/>
</dbReference>